<evidence type="ECO:0000256" key="1">
    <source>
        <dbReference type="SAM" id="SignalP"/>
    </source>
</evidence>
<dbReference type="Proteomes" id="UP000199308">
    <property type="component" value="Unassembled WGS sequence"/>
</dbReference>
<evidence type="ECO:0000313" key="2">
    <source>
        <dbReference type="EMBL" id="SET78743.1"/>
    </source>
</evidence>
<dbReference type="AlphaFoldDB" id="A0A1I0H558"/>
<dbReference type="RefSeq" id="WP_093331529.1">
    <property type="nucleotide sequence ID" value="NZ_AP027363.1"/>
</dbReference>
<organism evidence="2 3">
    <name type="scientific">Thalassotalea agarivorans</name>
    <name type="common">Thalassomonas agarivorans</name>
    <dbReference type="NCBI Taxonomy" id="349064"/>
    <lineage>
        <taxon>Bacteria</taxon>
        <taxon>Pseudomonadati</taxon>
        <taxon>Pseudomonadota</taxon>
        <taxon>Gammaproteobacteria</taxon>
        <taxon>Alteromonadales</taxon>
        <taxon>Colwelliaceae</taxon>
        <taxon>Thalassotalea</taxon>
    </lineage>
</organism>
<dbReference type="EMBL" id="FOHK01000014">
    <property type="protein sequence ID" value="SET78743.1"/>
    <property type="molecule type" value="Genomic_DNA"/>
</dbReference>
<keyword evidence="3" id="KW-1185">Reference proteome</keyword>
<feature type="chain" id="PRO_5011669463" evidence="1">
    <location>
        <begin position="22"/>
        <end position="91"/>
    </location>
</feature>
<feature type="signal peptide" evidence="1">
    <location>
        <begin position="1"/>
        <end position="21"/>
    </location>
</feature>
<protein>
    <submittedName>
        <fullName evidence="2">Uncharacterized protein</fullName>
    </submittedName>
</protein>
<sequence>MKALKITVVAVAMFTSVTSLANQAVQVKQVTDQMVSKQQATFNQTLNDQLLLDIQKAGIALKYEMATKEAQKTLLVKATSDKNKKDNTVNK</sequence>
<keyword evidence="1" id="KW-0732">Signal</keyword>
<proteinExistence type="predicted"/>
<name>A0A1I0H558_THASX</name>
<dbReference type="STRING" id="349064.SAMN05660429_02691"/>
<gene>
    <name evidence="2" type="ORF">SAMN05660429_02691</name>
</gene>
<accession>A0A1I0H558</accession>
<reference evidence="2 3" key="1">
    <citation type="submission" date="2016-10" db="EMBL/GenBank/DDBJ databases">
        <authorList>
            <person name="de Groot N.N."/>
        </authorList>
    </citation>
    <scope>NUCLEOTIDE SEQUENCE [LARGE SCALE GENOMIC DNA]</scope>
    <source>
        <strain evidence="2 3">DSM 19706</strain>
    </source>
</reference>
<evidence type="ECO:0000313" key="3">
    <source>
        <dbReference type="Proteomes" id="UP000199308"/>
    </source>
</evidence>